<comment type="pathway">
    <text evidence="3">Cell wall biogenesis; peptidoglycan biosynthesis.</text>
</comment>
<keyword evidence="3" id="KW-0963">Cytoplasm</keyword>
<comment type="subcellular location">
    <subcellularLocation>
        <location evidence="3">Cytoplasm</location>
    </subcellularLocation>
</comment>
<keyword evidence="3" id="KW-0132">Cell division</keyword>
<comment type="similarity">
    <text evidence="3">Belongs to the MurB family.</text>
</comment>
<comment type="catalytic activity">
    <reaction evidence="3">
        <text>UDP-N-acetyl-alpha-D-muramate + NADP(+) = UDP-N-acetyl-3-O-(1-carboxyvinyl)-alpha-D-glucosamine + NADPH + H(+)</text>
        <dbReference type="Rhea" id="RHEA:12248"/>
        <dbReference type="ChEBI" id="CHEBI:15378"/>
        <dbReference type="ChEBI" id="CHEBI:57783"/>
        <dbReference type="ChEBI" id="CHEBI:58349"/>
        <dbReference type="ChEBI" id="CHEBI:68483"/>
        <dbReference type="ChEBI" id="CHEBI:70757"/>
        <dbReference type="EC" id="1.3.1.98"/>
    </reaction>
</comment>
<keyword evidence="3" id="KW-0573">Peptidoglycan synthesis</keyword>
<reference evidence="5" key="1">
    <citation type="submission" date="2020-09" db="EMBL/GenBank/DDBJ databases">
        <title>Desulfogranum mesoprofundum gen. nov., sp. nov., a novel mesophilic, sulfate-reducing chemolithoautotroph isolated from a deep-sea hydrothermal vent chimney in the Suiyo Seamount.</title>
        <authorList>
            <person name="Hashimoto Y."/>
            <person name="Nakagawa S."/>
        </authorList>
    </citation>
    <scope>NUCLEOTIDE SEQUENCE</scope>
    <source>
        <strain evidence="5">KT2</strain>
    </source>
</reference>
<dbReference type="GO" id="GO:0051301">
    <property type="term" value="P:cell division"/>
    <property type="evidence" value="ECO:0007669"/>
    <property type="project" value="UniProtKB-KW"/>
</dbReference>
<dbReference type="GO" id="GO:0008762">
    <property type="term" value="F:UDP-N-acetylmuramate dehydrogenase activity"/>
    <property type="evidence" value="ECO:0007669"/>
    <property type="project" value="UniProtKB-UniRule"/>
</dbReference>
<dbReference type="GO" id="GO:0050660">
    <property type="term" value="F:flavin adenine dinucleotide binding"/>
    <property type="evidence" value="ECO:0007669"/>
    <property type="project" value="TreeGrafter"/>
</dbReference>
<evidence type="ECO:0000256" key="1">
    <source>
        <dbReference type="ARBA" id="ARBA00015188"/>
    </source>
</evidence>
<dbReference type="GO" id="GO:0009252">
    <property type="term" value="P:peptidoglycan biosynthetic process"/>
    <property type="evidence" value="ECO:0007669"/>
    <property type="project" value="UniProtKB-UniRule"/>
</dbReference>
<evidence type="ECO:0000256" key="3">
    <source>
        <dbReference type="HAMAP-Rule" id="MF_00037"/>
    </source>
</evidence>
<dbReference type="Proteomes" id="UP000826725">
    <property type="component" value="Chromosome"/>
</dbReference>
<organism evidence="5 6">
    <name type="scientific">Desulfomarina profundi</name>
    <dbReference type="NCBI Taxonomy" id="2772557"/>
    <lineage>
        <taxon>Bacteria</taxon>
        <taxon>Pseudomonadati</taxon>
        <taxon>Thermodesulfobacteriota</taxon>
        <taxon>Desulfobulbia</taxon>
        <taxon>Desulfobulbales</taxon>
        <taxon>Desulfobulbaceae</taxon>
        <taxon>Desulfomarina</taxon>
    </lineage>
</organism>
<dbReference type="EMBL" id="AP024086">
    <property type="protein sequence ID" value="BCL60014.1"/>
    <property type="molecule type" value="Genomic_DNA"/>
</dbReference>
<keyword evidence="3" id="KW-0961">Cell wall biogenesis/degradation</keyword>
<comment type="function">
    <text evidence="3">Cell wall formation.</text>
</comment>
<sequence length="165" mass="18508">MNAGAWGEDISSIVQSISLTSAEGEKTLERDDLHFEYRCWKEYSDISGGSVISEVTFLLRREDPEKIRTRCRLLQEKRRKIQPNSFANAGSFFKNPENDSAGRLIEASGFKGVRVGDAMVSEKHANFLVNCGKATAGDVLNLMNRIQKKVKEDSGIELQPEVHFI</sequence>
<dbReference type="KEGG" id="dbk:DGMP_07070"/>
<feature type="active site" evidence="3">
    <location>
        <position position="161"/>
    </location>
</feature>
<keyword evidence="3" id="KW-0560">Oxidoreductase</keyword>
<dbReference type="GO" id="GO:0071555">
    <property type="term" value="P:cell wall organization"/>
    <property type="evidence" value="ECO:0007669"/>
    <property type="project" value="UniProtKB-KW"/>
</dbReference>
<evidence type="ECO:0000256" key="2">
    <source>
        <dbReference type="ARBA" id="ARBA00031026"/>
    </source>
</evidence>
<feature type="domain" description="UDP-N-acetylenolpyruvoylglucosamine reductase C-terminal" evidence="4">
    <location>
        <begin position="66"/>
        <end position="165"/>
    </location>
</feature>
<accession>A0A8D5FKS2</accession>
<dbReference type="Pfam" id="PF02873">
    <property type="entry name" value="MurB_C"/>
    <property type="match status" value="1"/>
</dbReference>
<dbReference type="GO" id="GO:0005829">
    <property type="term" value="C:cytosol"/>
    <property type="evidence" value="ECO:0007669"/>
    <property type="project" value="TreeGrafter"/>
</dbReference>
<keyword evidence="3" id="KW-0133">Cell shape</keyword>
<evidence type="ECO:0000313" key="6">
    <source>
        <dbReference type="Proteomes" id="UP000826725"/>
    </source>
</evidence>
<name>A0A8D5FKS2_9BACT</name>
<dbReference type="AlphaFoldDB" id="A0A8D5FKS2"/>
<keyword evidence="3" id="KW-0521">NADP</keyword>
<gene>
    <name evidence="3" type="primary">murB</name>
    <name evidence="5" type="ORF">DGMP_07070</name>
</gene>
<dbReference type="InterPro" id="IPR011601">
    <property type="entry name" value="MurB_C"/>
</dbReference>
<dbReference type="PANTHER" id="PTHR21071:SF4">
    <property type="entry name" value="UDP-N-ACETYLENOLPYRUVOYLGLUCOSAMINE REDUCTASE"/>
    <property type="match status" value="1"/>
</dbReference>
<keyword evidence="3" id="KW-0131">Cell cycle</keyword>
<dbReference type="HAMAP" id="MF_00037">
    <property type="entry name" value="MurB"/>
    <property type="match status" value="1"/>
</dbReference>
<proteinExistence type="inferred from homology"/>
<feature type="active site" description="Proton donor" evidence="3">
    <location>
        <position position="91"/>
    </location>
</feature>
<keyword evidence="3" id="KW-0274">FAD</keyword>
<dbReference type="EC" id="1.3.1.98" evidence="3"/>
<dbReference type="GO" id="GO:0008360">
    <property type="term" value="P:regulation of cell shape"/>
    <property type="evidence" value="ECO:0007669"/>
    <property type="project" value="UniProtKB-KW"/>
</dbReference>
<dbReference type="RefSeq" id="WP_228856185.1">
    <property type="nucleotide sequence ID" value="NZ_AP024086.1"/>
</dbReference>
<protein>
    <recommendedName>
        <fullName evidence="1 3">UDP-N-acetylenolpyruvoylglucosamine reductase</fullName>
        <ecNumber evidence="3">1.3.1.98</ecNumber>
    </recommendedName>
    <alternativeName>
        <fullName evidence="2 3">UDP-N-acetylmuramate dehydrogenase</fullName>
    </alternativeName>
</protein>
<comment type="cofactor">
    <cofactor evidence="3">
        <name>FAD</name>
        <dbReference type="ChEBI" id="CHEBI:57692"/>
    </cofactor>
</comment>
<evidence type="ECO:0000259" key="4">
    <source>
        <dbReference type="Pfam" id="PF02873"/>
    </source>
</evidence>
<keyword evidence="3" id="KW-0285">Flavoprotein</keyword>
<dbReference type="UniPathway" id="UPA00219"/>
<keyword evidence="6" id="KW-1185">Reference proteome</keyword>
<dbReference type="InterPro" id="IPR003170">
    <property type="entry name" value="MurB"/>
</dbReference>
<feature type="active site" evidence="3">
    <location>
        <position position="38"/>
    </location>
</feature>
<evidence type="ECO:0000313" key="5">
    <source>
        <dbReference type="EMBL" id="BCL60014.1"/>
    </source>
</evidence>
<dbReference type="PANTHER" id="PTHR21071">
    <property type="entry name" value="UDP-N-ACETYLENOLPYRUVOYLGLUCOSAMINE REDUCTASE"/>
    <property type="match status" value="1"/>
</dbReference>